<protein>
    <recommendedName>
        <fullName evidence="1">Integrase catalytic domain-containing protein</fullName>
    </recommendedName>
</protein>
<dbReference type="GO" id="GO:0003676">
    <property type="term" value="F:nucleic acid binding"/>
    <property type="evidence" value="ECO:0007669"/>
    <property type="project" value="InterPro"/>
</dbReference>
<dbReference type="GO" id="GO:0015074">
    <property type="term" value="P:DNA integration"/>
    <property type="evidence" value="ECO:0007669"/>
    <property type="project" value="InterPro"/>
</dbReference>
<sequence length="263" mass="29534">MEESTTGEVYILVIKDDASADAEATYTGLLDWFATFGVCRTWVSDQGTHFKNKTIEALQHAMGAHHHFTTARCPWANDTVEVVMREVLRCCRALLSEWRLQPYEWPCVVNIVQMVLNNTPSPALGGVAPITAMTGLAAMGPADHLAVPGPLVSTTLEEIQRTQRQNIDLLRLALDNLHRKTSKVNKAVRAAGRKSQDKKRQTAMAQFDIDDYVLYADVWQHTRSEVVWSSTGDRSNFTTDTSRTEYPTVLQHTKKTFREGEVL</sequence>
<reference evidence="2 3" key="1">
    <citation type="journal article" date="2017" name="Genome Biol. Evol.">
        <title>Phytophthora megakarya and P. palmivora, closely related causal agents of cacao black pod rot, underwent increases in genome sizes and gene numbers by different mechanisms.</title>
        <authorList>
            <person name="Ali S.S."/>
            <person name="Shao J."/>
            <person name="Lary D.J."/>
            <person name="Kronmiller B."/>
            <person name="Shen D."/>
            <person name="Strem M.D."/>
            <person name="Amoako-Attah I."/>
            <person name="Akrofi A.Y."/>
            <person name="Begoude B.A."/>
            <person name="Ten Hoopen G.M."/>
            <person name="Coulibaly K."/>
            <person name="Kebe B.I."/>
            <person name="Melnick R.L."/>
            <person name="Guiltinan M.J."/>
            <person name="Tyler B.M."/>
            <person name="Meinhardt L.W."/>
            <person name="Bailey B.A."/>
        </authorList>
    </citation>
    <scope>NUCLEOTIDE SEQUENCE [LARGE SCALE GENOMIC DNA]</scope>
    <source>
        <strain evidence="3">sbr112.9</strain>
    </source>
</reference>
<gene>
    <name evidence="2" type="ORF">PHPALM_11462</name>
</gene>
<dbReference type="AlphaFoldDB" id="A0A2P4Y273"/>
<dbReference type="SUPFAM" id="SSF53098">
    <property type="entry name" value="Ribonuclease H-like"/>
    <property type="match status" value="1"/>
</dbReference>
<organism evidence="2 3">
    <name type="scientific">Phytophthora palmivora</name>
    <dbReference type="NCBI Taxonomy" id="4796"/>
    <lineage>
        <taxon>Eukaryota</taxon>
        <taxon>Sar</taxon>
        <taxon>Stramenopiles</taxon>
        <taxon>Oomycota</taxon>
        <taxon>Peronosporomycetes</taxon>
        <taxon>Peronosporales</taxon>
        <taxon>Peronosporaceae</taxon>
        <taxon>Phytophthora</taxon>
    </lineage>
</organism>
<evidence type="ECO:0000313" key="2">
    <source>
        <dbReference type="EMBL" id="POM71913.1"/>
    </source>
</evidence>
<dbReference type="Proteomes" id="UP000237271">
    <property type="component" value="Unassembled WGS sequence"/>
</dbReference>
<dbReference type="InterPro" id="IPR001584">
    <property type="entry name" value="Integrase_cat-core"/>
</dbReference>
<evidence type="ECO:0000259" key="1">
    <source>
        <dbReference type="PROSITE" id="PS50994"/>
    </source>
</evidence>
<dbReference type="EMBL" id="NCKW01006391">
    <property type="protein sequence ID" value="POM71913.1"/>
    <property type="molecule type" value="Genomic_DNA"/>
</dbReference>
<keyword evidence="3" id="KW-1185">Reference proteome</keyword>
<dbReference type="PROSITE" id="PS50994">
    <property type="entry name" value="INTEGRASE"/>
    <property type="match status" value="1"/>
</dbReference>
<proteinExistence type="predicted"/>
<dbReference type="InterPro" id="IPR036397">
    <property type="entry name" value="RNaseH_sf"/>
</dbReference>
<dbReference type="InterPro" id="IPR012337">
    <property type="entry name" value="RNaseH-like_sf"/>
</dbReference>
<dbReference type="Gene3D" id="3.30.420.10">
    <property type="entry name" value="Ribonuclease H-like superfamily/Ribonuclease H"/>
    <property type="match status" value="1"/>
</dbReference>
<name>A0A2P4Y273_9STRA</name>
<evidence type="ECO:0000313" key="3">
    <source>
        <dbReference type="Proteomes" id="UP000237271"/>
    </source>
</evidence>
<dbReference type="OrthoDB" id="78677at2759"/>
<comment type="caution">
    <text evidence="2">The sequence shown here is derived from an EMBL/GenBank/DDBJ whole genome shotgun (WGS) entry which is preliminary data.</text>
</comment>
<feature type="domain" description="Integrase catalytic" evidence="1">
    <location>
        <begin position="1"/>
        <end position="137"/>
    </location>
</feature>
<accession>A0A2P4Y273</accession>